<evidence type="ECO:0000256" key="5">
    <source>
        <dbReference type="RuleBase" id="RU365077"/>
    </source>
</evidence>
<dbReference type="InterPro" id="IPR042276">
    <property type="entry name" value="CapZ_alpha/beta_2"/>
</dbReference>
<evidence type="ECO:0000313" key="7">
    <source>
        <dbReference type="Proteomes" id="UP000030755"/>
    </source>
</evidence>
<evidence type="ECO:0000256" key="4">
    <source>
        <dbReference type="ARBA" id="ARBA00023203"/>
    </source>
</evidence>
<keyword evidence="7" id="KW-1185">Reference proteome</keyword>
<dbReference type="PROSITE" id="PS00749">
    <property type="entry name" value="F_ACTIN_CAPPING_A_2"/>
    <property type="match status" value="1"/>
</dbReference>
<organism evidence="6 7">
    <name type="scientific">Rozella allomycis (strain CSF55)</name>
    <dbReference type="NCBI Taxonomy" id="988480"/>
    <lineage>
        <taxon>Eukaryota</taxon>
        <taxon>Fungi</taxon>
        <taxon>Fungi incertae sedis</taxon>
        <taxon>Cryptomycota</taxon>
        <taxon>Cryptomycota incertae sedis</taxon>
        <taxon>Rozella</taxon>
    </lineage>
</organism>
<dbReference type="PANTHER" id="PTHR10653:SF0">
    <property type="entry name" value="F-ACTIN-CAPPING PROTEIN SUBUNIT ALPHA"/>
    <property type="match status" value="1"/>
</dbReference>
<evidence type="ECO:0000256" key="2">
    <source>
        <dbReference type="ARBA" id="ARBA00014038"/>
    </source>
</evidence>
<sequence length="283" mass="32378">MLVITPKSSPAPQEVKLEMEVTEDEKRQIVMKFIESAPPGALGDIVNVSLDLRVILQGADIDSLLKESCKKYNENNYAITRIDDEKTQNIVCSYNKADTEKDLYYNPKSGTIFSIDHLSLEGKSVGQMERNEDEVTTEYESYLNDYYSNPHSLVLKEGKELVLICTAVKNAKWSSIWKIDEDKFLAIGTIKADAHYFEDGNVQMKCQKEFQIKLDSMDAKTVVKKIKSLEEKFQLSISESYEEICETTFKSLRRALPVTRNKIDWEKILTYKIGSELVANKEK</sequence>
<comment type="function">
    <text evidence="5">F-actin-capping proteins bind in a Ca(2+)-independent manner to the fast growing ends of actin filaments (barbed end) thereby blocking the exchange of subunits at these ends. Unlike other capping proteins (such as gelsolin and severin), these proteins do not sever actin filaments.</text>
</comment>
<evidence type="ECO:0000256" key="1">
    <source>
        <dbReference type="ARBA" id="ARBA00010479"/>
    </source>
</evidence>
<dbReference type="Gene3D" id="3.90.1150.210">
    <property type="entry name" value="F-actin capping protein, beta subunit"/>
    <property type="match status" value="1"/>
</dbReference>
<proteinExistence type="inferred from homology"/>
<dbReference type="PROSITE" id="PS00748">
    <property type="entry name" value="F_ACTIN_CAPPING_A_1"/>
    <property type="match status" value="1"/>
</dbReference>
<dbReference type="InterPro" id="IPR037282">
    <property type="entry name" value="CapZ_alpha/beta"/>
</dbReference>
<dbReference type="OMA" id="VACIEDH"/>
<dbReference type="InterPro" id="IPR002189">
    <property type="entry name" value="CapZ_alpha"/>
</dbReference>
<comment type="similarity">
    <text evidence="1 5">Belongs to the F-actin-capping protein alpha subunit family.</text>
</comment>
<dbReference type="PRINTS" id="PR00191">
    <property type="entry name" value="FACTINCAPA"/>
</dbReference>
<dbReference type="AlphaFoldDB" id="A0A075AUP8"/>
<dbReference type="InterPro" id="IPR042489">
    <property type="entry name" value="CapZ_alpha_1"/>
</dbReference>
<accession>A0A075AUP8</accession>
<dbReference type="InterPro" id="IPR017865">
    <property type="entry name" value="F-actin_cap_asu_CS"/>
</dbReference>
<dbReference type="EMBL" id="KE561009">
    <property type="protein sequence ID" value="EPZ34011.1"/>
    <property type="molecule type" value="Genomic_DNA"/>
</dbReference>
<dbReference type="Proteomes" id="UP000030755">
    <property type="component" value="Unassembled WGS sequence"/>
</dbReference>
<dbReference type="PANTHER" id="PTHR10653">
    <property type="entry name" value="F-ACTIN-CAPPING PROTEIN SUBUNIT ALPHA"/>
    <property type="match status" value="1"/>
</dbReference>
<dbReference type="GO" id="GO:0051016">
    <property type="term" value="P:barbed-end actin filament capping"/>
    <property type="evidence" value="ECO:0007669"/>
    <property type="project" value="UniProtKB-UniRule"/>
</dbReference>
<dbReference type="Gene3D" id="3.30.1140.60">
    <property type="entry name" value="F-actin capping protein, alpha subunit"/>
    <property type="match status" value="1"/>
</dbReference>
<name>A0A075AUP8_ROZAC</name>
<dbReference type="GO" id="GO:0008290">
    <property type="term" value="C:F-actin capping protein complex"/>
    <property type="evidence" value="ECO:0007669"/>
    <property type="project" value="UniProtKB-UniRule"/>
</dbReference>
<dbReference type="STRING" id="988480.A0A075AUP8"/>
<dbReference type="HOGENOM" id="CLU_045161_0_0_1"/>
<reference evidence="6 7" key="1">
    <citation type="journal article" date="2013" name="Curr. Biol.">
        <title>Shared signatures of parasitism and phylogenomics unite Cryptomycota and microsporidia.</title>
        <authorList>
            <person name="James T.Y."/>
            <person name="Pelin A."/>
            <person name="Bonen L."/>
            <person name="Ahrendt S."/>
            <person name="Sain D."/>
            <person name="Corradi N."/>
            <person name="Stajich J.E."/>
        </authorList>
    </citation>
    <scope>NUCLEOTIDE SEQUENCE [LARGE SCALE GENOMIC DNA]</scope>
    <source>
        <strain evidence="6 7">CSF55</strain>
    </source>
</reference>
<dbReference type="Pfam" id="PF01267">
    <property type="entry name" value="F-actin_cap_A"/>
    <property type="match status" value="1"/>
</dbReference>
<dbReference type="GO" id="GO:0030863">
    <property type="term" value="C:cortical cytoskeleton"/>
    <property type="evidence" value="ECO:0007669"/>
    <property type="project" value="TreeGrafter"/>
</dbReference>
<keyword evidence="3 5" id="KW-0117">Actin capping</keyword>
<comment type="subunit">
    <text evidence="5">Heterodimer of an alpha and a beta subunit.</text>
</comment>
<dbReference type="GO" id="GO:0030036">
    <property type="term" value="P:actin cytoskeleton organization"/>
    <property type="evidence" value="ECO:0007669"/>
    <property type="project" value="TreeGrafter"/>
</dbReference>
<dbReference type="OrthoDB" id="340550at2759"/>
<evidence type="ECO:0000313" key="6">
    <source>
        <dbReference type="EMBL" id="EPZ34011.1"/>
    </source>
</evidence>
<protein>
    <recommendedName>
        <fullName evidence="2 5">F-actin-capping protein subunit alpha</fullName>
    </recommendedName>
</protein>
<gene>
    <name evidence="6" type="ORF">O9G_004607</name>
</gene>
<evidence type="ECO:0000256" key="3">
    <source>
        <dbReference type="ARBA" id="ARBA00022467"/>
    </source>
</evidence>
<keyword evidence="4 5" id="KW-0009">Actin-binding</keyword>
<dbReference type="GO" id="GO:0051015">
    <property type="term" value="F:actin filament binding"/>
    <property type="evidence" value="ECO:0007669"/>
    <property type="project" value="TreeGrafter"/>
</dbReference>
<dbReference type="SUPFAM" id="SSF90096">
    <property type="entry name" value="Subunits of heterodimeric actin filament capping protein Capz"/>
    <property type="match status" value="1"/>
</dbReference>